<organism evidence="1 2">
    <name type="scientific">Persea americana</name>
    <name type="common">Avocado</name>
    <dbReference type="NCBI Taxonomy" id="3435"/>
    <lineage>
        <taxon>Eukaryota</taxon>
        <taxon>Viridiplantae</taxon>
        <taxon>Streptophyta</taxon>
        <taxon>Embryophyta</taxon>
        <taxon>Tracheophyta</taxon>
        <taxon>Spermatophyta</taxon>
        <taxon>Magnoliopsida</taxon>
        <taxon>Magnoliidae</taxon>
        <taxon>Laurales</taxon>
        <taxon>Lauraceae</taxon>
        <taxon>Persea</taxon>
    </lineage>
</organism>
<dbReference type="EMBL" id="CM056812">
    <property type="protein sequence ID" value="KAJ8618964.1"/>
    <property type="molecule type" value="Genomic_DNA"/>
</dbReference>
<keyword evidence="2" id="KW-1185">Reference proteome</keyword>
<sequence length="623" mass="68194">MPRSGFQEQKLSRSVFRARDDSPDSVIFTNESGFSVFSSASGSVDRCSFGSDGHDHDHDHKSLDSELSKHLAGRDLHRQSSCGSDLDTNRASGHKKNSNTIKNRDEAKAEEVNAQDPARHSLSLAAKECQIGVFRSEVLAKKYERQRQASLDLNNRLSDVTSSSPRFTAMKKATASSRGSGTFPSPGAPNYRHANGSGSGLQKGWSSERVPLPTNSGRRYANAIPFPFNGGRTLPSKWEDAEKWIFSPSAGDGVNRPTLNLPPPQRRPKSKSGPLGPPGMASYSSSFSPSMMMPVFDGGRVGNFMGSSPFSAGVLGADVLSGRASSGIGGGGGGGEAYPARTEPSVARSVSVHGWSDLLIQSSLPSSEDEKLDGTKDAITLISPAVSRRDAATQMSPDGSTYSSPRARPSFSPPSSVLPMTQLESHHSSKLEIKDVEVDDCVTVTRWSKKHGSRGLNKGSTKIRSWRKKAAETQASAWEVSETTKSISKFKREEAKIIAWENLQKAKAEADIRKLEMKLEKIRTSSMDKIMNKLRSAQRKAQEMRSSPNEFLERMLYLPCLLILCIPIHLPNCQESWWTNHRTKNHKRKNEWHSAITPKVTLSVAVLQVCDWSHLACIQTPEM</sequence>
<protein>
    <submittedName>
        <fullName evidence="1">Uncharacterized protein</fullName>
    </submittedName>
</protein>
<reference evidence="1 2" key="1">
    <citation type="journal article" date="2022" name="Hortic Res">
        <title>A haplotype resolved chromosomal level avocado genome allows analysis of novel avocado genes.</title>
        <authorList>
            <person name="Nath O."/>
            <person name="Fletcher S.J."/>
            <person name="Hayward A."/>
            <person name="Shaw L.M."/>
            <person name="Masouleh A.K."/>
            <person name="Furtado A."/>
            <person name="Henry R.J."/>
            <person name="Mitter N."/>
        </authorList>
    </citation>
    <scope>NUCLEOTIDE SEQUENCE [LARGE SCALE GENOMIC DNA]</scope>
    <source>
        <strain evidence="2">cv. Hass</strain>
    </source>
</reference>
<name>A0ACC2KCY2_PERAE</name>
<accession>A0ACC2KCY2</accession>
<proteinExistence type="predicted"/>
<evidence type="ECO:0000313" key="1">
    <source>
        <dbReference type="EMBL" id="KAJ8618964.1"/>
    </source>
</evidence>
<evidence type="ECO:0000313" key="2">
    <source>
        <dbReference type="Proteomes" id="UP001234297"/>
    </source>
</evidence>
<comment type="caution">
    <text evidence="1">The sequence shown here is derived from an EMBL/GenBank/DDBJ whole genome shotgun (WGS) entry which is preliminary data.</text>
</comment>
<dbReference type="Proteomes" id="UP001234297">
    <property type="component" value="Chromosome 4"/>
</dbReference>
<gene>
    <name evidence="1" type="ORF">MRB53_015150</name>
</gene>